<evidence type="ECO:0000313" key="4">
    <source>
        <dbReference type="Proteomes" id="UP001318860"/>
    </source>
</evidence>
<dbReference type="InterPro" id="IPR007009">
    <property type="entry name" value="Shq1_C"/>
</dbReference>
<name>A0ABR0WGX4_REHGL</name>
<protein>
    <recommendedName>
        <fullName evidence="2">Shq1 C-terminal domain-containing protein</fullName>
    </recommendedName>
</protein>
<dbReference type="PANTHER" id="PTHR15555:SF0">
    <property type="entry name" value="ZINC FINGER HIT DOMAIN-CONTAINING PROTEIN 2"/>
    <property type="match status" value="1"/>
</dbReference>
<feature type="region of interest" description="Disordered" evidence="1">
    <location>
        <begin position="197"/>
        <end position="223"/>
    </location>
</feature>
<dbReference type="Proteomes" id="UP001318860">
    <property type="component" value="Unassembled WGS sequence"/>
</dbReference>
<evidence type="ECO:0000259" key="2">
    <source>
        <dbReference type="Pfam" id="PF04925"/>
    </source>
</evidence>
<evidence type="ECO:0000256" key="1">
    <source>
        <dbReference type="SAM" id="MobiDB-lite"/>
    </source>
</evidence>
<dbReference type="EMBL" id="JABTTQ020000012">
    <property type="protein sequence ID" value="KAK6145380.1"/>
    <property type="molecule type" value="Genomic_DNA"/>
</dbReference>
<comment type="caution">
    <text evidence="3">The sequence shown here is derived from an EMBL/GenBank/DDBJ whole genome shotgun (WGS) entry which is preliminary data.</text>
</comment>
<proteinExistence type="predicted"/>
<gene>
    <name evidence="3" type="ORF">DH2020_022200</name>
</gene>
<keyword evidence="4" id="KW-1185">Reference proteome</keyword>
<dbReference type="PANTHER" id="PTHR15555">
    <property type="entry name" value="ZINC FINGER HIT DOMAIN CONTAINING PROTEIN 2 PROTEIN FON -RELATED"/>
    <property type="match status" value="1"/>
</dbReference>
<accession>A0ABR0WGX4</accession>
<sequence length="425" mass="48004">MYSASFVEVAIEFCFLLNQKLACHRIHVHFGIVTVPRCISRTDSVPVYSSLPYSFVSRQIWRCGVVHESPLYGVIYERECNGELQQLQPDEESKSKMLDILKRFHEEEDTDSMDEEELDSSFSEETIQKILSGDQISFDDLSAEEKKHFQRAVASGELSKLIEPWDPWWLKPSARYISLSSDGTQLVQPITNGQLAESENNVDSDKQHEIPPGPETPLPPVSKLTASGPSPLLAIHLIDIIYCYCFTLRLYNGDWRADPLESATLLLSVSSVLSQSGQPETVLEALLHCLEQTCSPAYKHVGGMRLGLMLMDDVVRLLYLGGDALVCLLCDMRRIIQTAERELKSEKLDKSRRAEVKSKIKSAERKIYFIMCWVHEQPSEVWSSLAGIVDTEKSSAMEYAESKKGAVRLEEKTGIRAKPLIKEIE</sequence>
<feature type="domain" description="Shq1 C-terminal" evidence="2">
    <location>
        <begin position="232"/>
        <end position="340"/>
    </location>
</feature>
<organism evidence="3 4">
    <name type="scientific">Rehmannia glutinosa</name>
    <name type="common">Chinese foxglove</name>
    <dbReference type="NCBI Taxonomy" id="99300"/>
    <lineage>
        <taxon>Eukaryota</taxon>
        <taxon>Viridiplantae</taxon>
        <taxon>Streptophyta</taxon>
        <taxon>Embryophyta</taxon>
        <taxon>Tracheophyta</taxon>
        <taxon>Spermatophyta</taxon>
        <taxon>Magnoliopsida</taxon>
        <taxon>eudicotyledons</taxon>
        <taxon>Gunneridae</taxon>
        <taxon>Pentapetalae</taxon>
        <taxon>asterids</taxon>
        <taxon>lamiids</taxon>
        <taxon>Lamiales</taxon>
        <taxon>Orobanchaceae</taxon>
        <taxon>Rehmannieae</taxon>
        <taxon>Rehmannia</taxon>
    </lineage>
</organism>
<evidence type="ECO:0000313" key="3">
    <source>
        <dbReference type="EMBL" id="KAK6145380.1"/>
    </source>
</evidence>
<dbReference type="Pfam" id="PF04925">
    <property type="entry name" value="SHQ1"/>
    <property type="match status" value="1"/>
</dbReference>
<dbReference type="InterPro" id="IPR039646">
    <property type="entry name" value="ZNHIT2"/>
</dbReference>
<feature type="compositionally biased region" description="Pro residues" evidence="1">
    <location>
        <begin position="211"/>
        <end position="220"/>
    </location>
</feature>
<reference evidence="3 4" key="1">
    <citation type="journal article" date="2021" name="Comput. Struct. Biotechnol. J.">
        <title>De novo genome assembly of the potent medicinal plant Rehmannia glutinosa using nanopore technology.</title>
        <authorList>
            <person name="Ma L."/>
            <person name="Dong C."/>
            <person name="Song C."/>
            <person name="Wang X."/>
            <person name="Zheng X."/>
            <person name="Niu Y."/>
            <person name="Chen S."/>
            <person name="Feng W."/>
        </authorList>
    </citation>
    <scope>NUCLEOTIDE SEQUENCE [LARGE SCALE GENOMIC DNA]</scope>
    <source>
        <strain evidence="3">DH-2019</strain>
    </source>
</reference>